<accession>A0A8S5REA6</accession>
<keyword evidence="1" id="KW-1133">Transmembrane helix</keyword>
<dbReference type="EMBL" id="BK059094">
    <property type="protein sequence ID" value="DAE29466.1"/>
    <property type="molecule type" value="Genomic_DNA"/>
</dbReference>
<evidence type="ECO:0000313" key="2">
    <source>
        <dbReference type="EMBL" id="DAE29466.1"/>
    </source>
</evidence>
<evidence type="ECO:0000256" key="1">
    <source>
        <dbReference type="SAM" id="Phobius"/>
    </source>
</evidence>
<protein>
    <submittedName>
        <fullName evidence="2">Uncharacterized protein</fullName>
    </submittedName>
</protein>
<reference evidence="2" key="1">
    <citation type="journal article" date="2021" name="Proc. Natl. Acad. Sci. U.S.A.">
        <title>A Catalog of Tens of Thousands of Viruses from Human Metagenomes Reveals Hidden Associations with Chronic Diseases.</title>
        <authorList>
            <person name="Tisza M.J."/>
            <person name="Buck C.B."/>
        </authorList>
    </citation>
    <scope>NUCLEOTIDE SEQUENCE</scope>
    <source>
        <strain evidence="2">Ctd0M1</strain>
    </source>
</reference>
<keyword evidence="1" id="KW-0472">Membrane</keyword>
<organism evidence="2">
    <name type="scientific">virus sp. ctd0M1</name>
    <dbReference type="NCBI Taxonomy" id="2827993"/>
    <lineage>
        <taxon>Viruses</taxon>
    </lineage>
</organism>
<keyword evidence="1" id="KW-0812">Transmembrane</keyword>
<proteinExistence type="predicted"/>
<feature type="transmembrane region" description="Helical" evidence="1">
    <location>
        <begin position="6"/>
        <end position="32"/>
    </location>
</feature>
<name>A0A8S5REA6_9VIRU</name>
<sequence>MEQIVFILSLLVIIYIAIPMILFLIYTCLGILSEIFNNEDIKDIQESIFTKKLYDFLVKLYPFLR</sequence>